<organism evidence="1 2">
    <name type="scientific">Cytobacillus purgationiresistens</name>
    <dbReference type="NCBI Taxonomy" id="863449"/>
    <lineage>
        <taxon>Bacteria</taxon>
        <taxon>Bacillati</taxon>
        <taxon>Bacillota</taxon>
        <taxon>Bacilli</taxon>
        <taxon>Bacillales</taxon>
        <taxon>Bacillaceae</taxon>
        <taxon>Cytobacillus</taxon>
    </lineage>
</organism>
<keyword evidence="2" id="KW-1185">Reference proteome</keyword>
<proteinExistence type="predicted"/>
<name>A0ABU0AJZ8_9BACI</name>
<gene>
    <name evidence="1" type="ORF">J2S17_003253</name>
</gene>
<dbReference type="EMBL" id="JAUSUB010000014">
    <property type="protein sequence ID" value="MDQ0271365.1"/>
    <property type="molecule type" value="Genomic_DNA"/>
</dbReference>
<reference evidence="1 2" key="1">
    <citation type="submission" date="2023-07" db="EMBL/GenBank/DDBJ databases">
        <title>Genomic Encyclopedia of Type Strains, Phase IV (KMG-IV): sequencing the most valuable type-strain genomes for metagenomic binning, comparative biology and taxonomic classification.</title>
        <authorList>
            <person name="Goeker M."/>
        </authorList>
    </citation>
    <scope>NUCLEOTIDE SEQUENCE [LARGE SCALE GENOMIC DNA]</scope>
    <source>
        <strain evidence="1 2">DSM 23494</strain>
    </source>
</reference>
<protein>
    <submittedName>
        <fullName evidence="1">Dihydrofolate reductase</fullName>
    </submittedName>
</protein>
<comment type="caution">
    <text evidence="1">The sequence shown here is derived from an EMBL/GenBank/DDBJ whole genome shotgun (WGS) entry which is preliminary data.</text>
</comment>
<accession>A0ABU0AJZ8</accession>
<dbReference type="SUPFAM" id="SSF53597">
    <property type="entry name" value="Dihydrofolate reductase-like"/>
    <property type="match status" value="1"/>
</dbReference>
<dbReference type="Gene3D" id="3.40.430.10">
    <property type="entry name" value="Dihydrofolate Reductase, subunit A"/>
    <property type="match status" value="1"/>
</dbReference>
<sequence length="39" mass="4545">MDRHRKVIYSMMVSLDGFIESKDGNINWSLPDEELSLAF</sequence>
<dbReference type="InterPro" id="IPR024072">
    <property type="entry name" value="DHFR-like_dom_sf"/>
</dbReference>
<evidence type="ECO:0000313" key="2">
    <source>
        <dbReference type="Proteomes" id="UP001238088"/>
    </source>
</evidence>
<evidence type="ECO:0000313" key="1">
    <source>
        <dbReference type="EMBL" id="MDQ0271365.1"/>
    </source>
</evidence>
<dbReference type="Proteomes" id="UP001238088">
    <property type="component" value="Unassembled WGS sequence"/>
</dbReference>